<feature type="compositionally biased region" description="Acidic residues" evidence="1">
    <location>
        <begin position="61"/>
        <end position="74"/>
    </location>
</feature>
<keyword evidence="3" id="KW-1185">Reference proteome</keyword>
<feature type="compositionally biased region" description="Basic and acidic residues" evidence="1">
    <location>
        <begin position="7"/>
        <end position="29"/>
    </location>
</feature>
<evidence type="ECO:0000313" key="2">
    <source>
        <dbReference type="EMBL" id="AJF63301.1"/>
    </source>
</evidence>
<organism evidence="2 3">
    <name type="scientific">Streptomyces vietnamensis</name>
    <dbReference type="NCBI Taxonomy" id="362257"/>
    <lineage>
        <taxon>Bacteria</taxon>
        <taxon>Bacillati</taxon>
        <taxon>Actinomycetota</taxon>
        <taxon>Actinomycetes</taxon>
        <taxon>Kitasatosporales</taxon>
        <taxon>Streptomycetaceae</taxon>
        <taxon>Streptomyces</taxon>
    </lineage>
</organism>
<dbReference type="KEGG" id="svt:SVTN_01015"/>
<accession>A0A0B5HS45</accession>
<feature type="region of interest" description="Disordered" evidence="1">
    <location>
        <begin position="57"/>
        <end position="133"/>
    </location>
</feature>
<gene>
    <name evidence="2" type="ORF">SVTN_01015</name>
</gene>
<dbReference type="AlphaFoldDB" id="A0A0B5HS45"/>
<evidence type="ECO:0000256" key="1">
    <source>
        <dbReference type="SAM" id="MobiDB-lite"/>
    </source>
</evidence>
<dbReference type="EMBL" id="CP010407">
    <property type="protein sequence ID" value="AJF63301.1"/>
    <property type="molecule type" value="Genomic_DNA"/>
</dbReference>
<protein>
    <submittedName>
        <fullName evidence="2">Uncharacterized protein</fullName>
    </submittedName>
</protein>
<dbReference type="HOGENOM" id="CLU_1905668_0_0_11"/>
<sequence length="133" mass="14098">MSDSMPEDGKPENSKPRSVTEKAKALAERHKGKLIAAGSVLLAVGAVVTKTALEQLAQRDEDAEDAPVADAEDFTEAKEGKPDSASGKPRNSPVEHGVKKHTRTLRDGRVIEIPPYRRGGARNGDEDSGEAAA</sequence>
<feature type="region of interest" description="Disordered" evidence="1">
    <location>
        <begin position="1"/>
        <end position="29"/>
    </location>
</feature>
<dbReference type="Proteomes" id="UP000031774">
    <property type="component" value="Chromosome"/>
</dbReference>
<evidence type="ECO:0000313" key="3">
    <source>
        <dbReference type="Proteomes" id="UP000031774"/>
    </source>
</evidence>
<proteinExistence type="predicted"/>
<dbReference type="RefSeq" id="WP_041127386.1">
    <property type="nucleotide sequence ID" value="NZ_CP010407.1"/>
</dbReference>
<reference evidence="2 3" key="1">
    <citation type="submission" date="2014-12" db="EMBL/GenBank/DDBJ databases">
        <title>Complete genome sequence of Streptomyces vietnamensis strain GIMV4.0001, a genetic manipulable producer of the benzoisochromanequinone antibiotic granaticin.</title>
        <authorList>
            <person name="Deng M.R."/>
            <person name="Guo J."/>
            <person name="Ma L.Y."/>
            <person name="Feng G.D."/>
            <person name="Mo C.Y."/>
            <person name="Zhu H.H."/>
        </authorList>
    </citation>
    <scope>NUCLEOTIDE SEQUENCE [LARGE SCALE GENOMIC DNA]</scope>
    <source>
        <strain evidence="3">GIMV4.0001</strain>
    </source>
</reference>
<name>A0A0B5HS45_9ACTN</name>